<dbReference type="Pfam" id="PF15170">
    <property type="entry name" value="CaM-KIIN"/>
    <property type="match status" value="1"/>
</dbReference>
<dbReference type="AlphaFoldDB" id="G3I314"/>
<dbReference type="eggNOG" id="ENOG502S4FG">
    <property type="taxonomic scope" value="Eukaryota"/>
</dbReference>
<gene>
    <name evidence="9" type="ORF">I79_017813</name>
</gene>
<keyword evidence="5" id="KW-0649">Protein kinase inhibitor</keyword>
<sequence>MSEILPYGEDKMGRFGADPEGSDLSFSCRLQDTNSFFAGNQAKRPPKLGQIGRAKRASAMLFCAWQIGQVLRLGWDKPPTW</sequence>
<dbReference type="GO" id="GO:0008427">
    <property type="term" value="F:calcium-dependent protein kinase inhibitor activity"/>
    <property type="evidence" value="ECO:0007669"/>
    <property type="project" value="TreeGrafter"/>
</dbReference>
<evidence type="ECO:0000256" key="2">
    <source>
        <dbReference type="ARBA" id="ARBA00004514"/>
    </source>
</evidence>
<dbReference type="GO" id="GO:0016301">
    <property type="term" value="F:kinase activity"/>
    <property type="evidence" value="ECO:0007669"/>
    <property type="project" value="UniProtKB-KW"/>
</dbReference>
<dbReference type="EMBL" id="JH001162">
    <property type="protein sequence ID" value="EGV97790.1"/>
    <property type="molecule type" value="Genomic_DNA"/>
</dbReference>
<evidence type="ECO:0000313" key="10">
    <source>
        <dbReference type="Proteomes" id="UP000001075"/>
    </source>
</evidence>
<evidence type="ECO:0000256" key="1">
    <source>
        <dbReference type="ARBA" id="ARBA00004123"/>
    </source>
</evidence>
<dbReference type="GO" id="GO:0005829">
    <property type="term" value="C:cytosol"/>
    <property type="evidence" value="ECO:0007669"/>
    <property type="project" value="UniProtKB-SubCell"/>
</dbReference>
<reference evidence="10" key="1">
    <citation type="journal article" date="2011" name="Nat. Biotechnol.">
        <title>The genomic sequence of the Chinese hamster ovary (CHO)-K1 cell line.</title>
        <authorList>
            <person name="Xu X."/>
            <person name="Nagarajan H."/>
            <person name="Lewis N.E."/>
            <person name="Pan S."/>
            <person name="Cai Z."/>
            <person name="Liu X."/>
            <person name="Chen W."/>
            <person name="Xie M."/>
            <person name="Wang W."/>
            <person name="Hammond S."/>
            <person name="Andersen M.R."/>
            <person name="Neff N."/>
            <person name="Passarelli B."/>
            <person name="Koh W."/>
            <person name="Fan H.C."/>
            <person name="Wang J."/>
            <person name="Gui Y."/>
            <person name="Lee K.H."/>
            <person name="Betenbaugh M.J."/>
            <person name="Quake S.R."/>
            <person name="Famili I."/>
            <person name="Palsson B.O."/>
            <person name="Wang J."/>
        </authorList>
    </citation>
    <scope>NUCLEOTIDE SEQUENCE [LARGE SCALE GENOMIC DNA]</scope>
    <source>
        <strain evidence="10">CHO K1 cell line</strain>
    </source>
</reference>
<dbReference type="InterPro" id="IPR026779">
    <property type="entry name" value="Camk2n"/>
</dbReference>
<keyword evidence="4" id="KW-0963">Cytoplasm</keyword>
<protein>
    <recommendedName>
        <fullName evidence="7">Calcium/calmodulin-dependent protein kinase II inhibitor 2</fullName>
    </recommendedName>
</protein>
<name>G3I314_CRIGR</name>
<evidence type="ECO:0000256" key="5">
    <source>
        <dbReference type="ARBA" id="ARBA00023013"/>
    </source>
</evidence>
<dbReference type="Proteomes" id="UP000001075">
    <property type="component" value="Unassembled WGS sequence"/>
</dbReference>
<keyword evidence="9" id="KW-0418">Kinase</keyword>
<dbReference type="PANTHER" id="PTHR31007:SF1">
    <property type="entry name" value="CALCIUM_CALMODULIN-DEPENDENT PROTEIN KINASE II INHIBITOR 2"/>
    <property type="match status" value="1"/>
</dbReference>
<evidence type="ECO:0000256" key="4">
    <source>
        <dbReference type="ARBA" id="ARBA00022490"/>
    </source>
</evidence>
<dbReference type="GO" id="GO:0005634">
    <property type="term" value="C:nucleus"/>
    <property type="evidence" value="ECO:0007669"/>
    <property type="project" value="UniProtKB-SubCell"/>
</dbReference>
<dbReference type="FunCoup" id="G3I314">
    <property type="interactions" value="130"/>
</dbReference>
<keyword evidence="9" id="KW-0808">Transferase</keyword>
<comment type="similarity">
    <text evidence="3">Belongs to the CAMK2N family.</text>
</comment>
<evidence type="ECO:0000256" key="8">
    <source>
        <dbReference type="ARBA" id="ARBA00046078"/>
    </source>
</evidence>
<evidence type="ECO:0000256" key="7">
    <source>
        <dbReference type="ARBA" id="ARBA00039562"/>
    </source>
</evidence>
<organism evidence="9 10">
    <name type="scientific">Cricetulus griseus</name>
    <name type="common">Chinese hamster</name>
    <name type="synonym">Cricetulus barabensis griseus</name>
    <dbReference type="NCBI Taxonomy" id="10029"/>
    <lineage>
        <taxon>Eukaryota</taxon>
        <taxon>Metazoa</taxon>
        <taxon>Chordata</taxon>
        <taxon>Craniata</taxon>
        <taxon>Vertebrata</taxon>
        <taxon>Euteleostomi</taxon>
        <taxon>Mammalia</taxon>
        <taxon>Eutheria</taxon>
        <taxon>Euarchontoglires</taxon>
        <taxon>Glires</taxon>
        <taxon>Rodentia</taxon>
        <taxon>Myomorpha</taxon>
        <taxon>Muroidea</taxon>
        <taxon>Cricetidae</taxon>
        <taxon>Cricetinae</taxon>
        <taxon>Cricetulus</taxon>
    </lineage>
</organism>
<comment type="function">
    <text evidence="8">Potent and specific cellular inhibitor of CaM-kinase II (CAMK2). Traps Ca(2+)/calmodulin on CAMK2.</text>
</comment>
<evidence type="ECO:0000256" key="6">
    <source>
        <dbReference type="ARBA" id="ARBA00023242"/>
    </source>
</evidence>
<accession>G3I314</accession>
<dbReference type="PANTHER" id="PTHR31007">
    <property type="entry name" value="CALCIUM/CALMODULIN-DEPENDENT PROTEIN KINASE II INHIBITOR 2"/>
    <property type="match status" value="1"/>
</dbReference>
<evidence type="ECO:0000256" key="3">
    <source>
        <dbReference type="ARBA" id="ARBA00009996"/>
    </source>
</evidence>
<dbReference type="InParanoid" id="G3I314"/>
<dbReference type="STRING" id="10029.G3I314"/>
<evidence type="ECO:0000313" key="9">
    <source>
        <dbReference type="EMBL" id="EGV97790.1"/>
    </source>
</evidence>
<proteinExistence type="inferred from homology"/>
<comment type="subcellular location">
    <subcellularLocation>
        <location evidence="2">Cytoplasm</location>
        <location evidence="2">Cytosol</location>
    </subcellularLocation>
    <subcellularLocation>
        <location evidence="1">Nucleus</location>
    </subcellularLocation>
</comment>
<dbReference type="GO" id="GO:0019901">
    <property type="term" value="F:protein kinase binding"/>
    <property type="evidence" value="ECO:0007669"/>
    <property type="project" value="TreeGrafter"/>
</dbReference>
<dbReference type="PaxDb" id="10029-XP_003509669.1"/>
<keyword evidence="6" id="KW-0539">Nucleus</keyword>